<evidence type="ECO:0000256" key="2">
    <source>
        <dbReference type="ARBA" id="ARBA00008462"/>
    </source>
</evidence>
<evidence type="ECO:0000313" key="10">
    <source>
        <dbReference type="Proteomes" id="UP000014760"/>
    </source>
</evidence>
<evidence type="ECO:0000256" key="6">
    <source>
        <dbReference type="ARBA" id="ARBA00023136"/>
    </source>
</evidence>
<feature type="transmembrane region" description="Helical" evidence="7">
    <location>
        <begin position="39"/>
        <end position="64"/>
    </location>
</feature>
<dbReference type="GO" id="GO:0007029">
    <property type="term" value="P:endoplasmic reticulum organization"/>
    <property type="evidence" value="ECO:0007669"/>
    <property type="project" value="InterPro"/>
</dbReference>
<evidence type="ECO:0000256" key="3">
    <source>
        <dbReference type="ARBA" id="ARBA00022692"/>
    </source>
</evidence>
<accession>R7V1Q3</accession>
<dbReference type="PANTHER" id="PTHR20955:SF1">
    <property type="entry name" value="PROTEIN JAGUNAL HOMOLOG 1"/>
    <property type="match status" value="1"/>
</dbReference>
<keyword evidence="3 7" id="KW-0812">Transmembrane</keyword>
<feature type="transmembrane region" description="Helical" evidence="7">
    <location>
        <begin position="107"/>
        <end position="128"/>
    </location>
</feature>
<keyword evidence="10" id="KW-1185">Reference proteome</keyword>
<dbReference type="Pfam" id="PF07086">
    <property type="entry name" value="Jagunal"/>
    <property type="match status" value="1"/>
</dbReference>
<dbReference type="HOGENOM" id="CLU_121621_0_0_1"/>
<evidence type="ECO:0000313" key="8">
    <source>
        <dbReference type="EMBL" id="ELU12437.1"/>
    </source>
</evidence>
<evidence type="ECO:0000256" key="4">
    <source>
        <dbReference type="ARBA" id="ARBA00022824"/>
    </source>
</evidence>
<dbReference type="GO" id="GO:0005789">
    <property type="term" value="C:endoplasmic reticulum membrane"/>
    <property type="evidence" value="ECO:0007669"/>
    <property type="project" value="UniProtKB-SubCell"/>
</dbReference>
<feature type="transmembrane region" description="Helical" evidence="7">
    <location>
        <begin position="84"/>
        <end position="100"/>
    </location>
</feature>
<dbReference type="Proteomes" id="UP000014760">
    <property type="component" value="Unassembled WGS sequence"/>
</dbReference>
<gene>
    <name evidence="8" type="ORF">CAPTEDRAFT_154162</name>
</gene>
<dbReference type="EMBL" id="AMQN01005400">
    <property type="status" value="NOT_ANNOTATED_CDS"/>
    <property type="molecule type" value="Genomic_DNA"/>
</dbReference>
<organism evidence="8">
    <name type="scientific">Capitella teleta</name>
    <name type="common">Polychaete worm</name>
    <dbReference type="NCBI Taxonomy" id="283909"/>
    <lineage>
        <taxon>Eukaryota</taxon>
        <taxon>Metazoa</taxon>
        <taxon>Spiralia</taxon>
        <taxon>Lophotrochozoa</taxon>
        <taxon>Annelida</taxon>
        <taxon>Polychaeta</taxon>
        <taxon>Sedentaria</taxon>
        <taxon>Scolecida</taxon>
        <taxon>Capitellidae</taxon>
        <taxon>Capitella</taxon>
    </lineage>
</organism>
<comment type="similarity">
    <text evidence="2">Belongs to the jagunal family.</text>
</comment>
<sequence length="188" mass="21804">MSSNLGPRAVGSDGSDFMHRERVASHYKNSAVYKWRLKFVLVAHFFLVGLMLLRLSVSICVLFHMRPPSFMQKMKLPRAELWEYAWLASVLPTILGLISLPKNRLFLLKQFLIGCVVFGIAPILYAMYTLSDELFEFWETRESKRLLLGFPIVVLWNMFLVIALQIHIFSFSFGWQLNKAWSPKKKSA</sequence>
<comment type="subcellular location">
    <subcellularLocation>
        <location evidence="1">Endoplasmic reticulum membrane</location>
        <topology evidence="1">Multi-pass membrane protein</topology>
    </subcellularLocation>
</comment>
<name>R7V1Q3_CAPTE</name>
<proteinExistence type="inferred from homology"/>
<dbReference type="EnsemblMetazoa" id="CapteT154162">
    <property type="protein sequence ID" value="CapteP154162"/>
    <property type="gene ID" value="CapteG154162"/>
</dbReference>
<evidence type="ECO:0000256" key="1">
    <source>
        <dbReference type="ARBA" id="ARBA00004477"/>
    </source>
</evidence>
<feature type="transmembrane region" description="Helical" evidence="7">
    <location>
        <begin position="148"/>
        <end position="175"/>
    </location>
</feature>
<evidence type="ECO:0000313" key="9">
    <source>
        <dbReference type="EnsemblMetazoa" id="CapteP154162"/>
    </source>
</evidence>
<dbReference type="AlphaFoldDB" id="R7V1Q3"/>
<evidence type="ECO:0000256" key="7">
    <source>
        <dbReference type="SAM" id="Phobius"/>
    </source>
</evidence>
<dbReference type="STRING" id="283909.R7V1Q3"/>
<reference evidence="9" key="3">
    <citation type="submission" date="2015-06" db="UniProtKB">
        <authorList>
            <consortium name="EnsemblMetazoa"/>
        </authorList>
    </citation>
    <scope>IDENTIFICATION</scope>
</reference>
<keyword evidence="6 7" id="KW-0472">Membrane</keyword>
<reference evidence="8 10" key="2">
    <citation type="journal article" date="2013" name="Nature">
        <title>Insights into bilaterian evolution from three spiralian genomes.</title>
        <authorList>
            <person name="Simakov O."/>
            <person name="Marletaz F."/>
            <person name="Cho S.J."/>
            <person name="Edsinger-Gonzales E."/>
            <person name="Havlak P."/>
            <person name="Hellsten U."/>
            <person name="Kuo D.H."/>
            <person name="Larsson T."/>
            <person name="Lv J."/>
            <person name="Arendt D."/>
            <person name="Savage R."/>
            <person name="Osoegawa K."/>
            <person name="de Jong P."/>
            <person name="Grimwood J."/>
            <person name="Chapman J.A."/>
            <person name="Shapiro H."/>
            <person name="Aerts A."/>
            <person name="Otillar R.P."/>
            <person name="Terry A.Y."/>
            <person name="Boore J.L."/>
            <person name="Grigoriev I.V."/>
            <person name="Lindberg D.R."/>
            <person name="Seaver E.C."/>
            <person name="Weisblat D.A."/>
            <person name="Putnam N.H."/>
            <person name="Rokhsar D.S."/>
        </authorList>
    </citation>
    <scope>NUCLEOTIDE SEQUENCE</scope>
    <source>
        <strain evidence="8 10">I ESC-2004</strain>
    </source>
</reference>
<dbReference type="EMBL" id="KB295955">
    <property type="protein sequence ID" value="ELU12437.1"/>
    <property type="molecule type" value="Genomic_DNA"/>
</dbReference>
<dbReference type="FunCoup" id="R7V1Q3">
    <property type="interactions" value="931"/>
</dbReference>
<dbReference type="OrthoDB" id="8914197at2759"/>
<dbReference type="GO" id="GO:0016192">
    <property type="term" value="P:vesicle-mediated transport"/>
    <property type="evidence" value="ECO:0007669"/>
    <property type="project" value="TreeGrafter"/>
</dbReference>
<dbReference type="PANTHER" id="PTHR20955">
    <property type="entry name" value="PROTEIN JAGUNAL HOMOLOG 1"/>
    <property type="match status" value="1"/>
</dbReference>
<keyword evidence="5 7" id="KW-1133">Transmembrane helix</keyword>
<dbReference type="OMA" id="PYGVLWY"/>
<evidence type="ECO:0008006" key="11">
    <source>
        <dbReference type="Google" id="ProtNLM"/>
    </source>
</evidence>
<keyword evidence="4" id="KW-0256">Endoplasmic reticulum</keyword>
<dbReference type="InterPro" id="IPR009787">
    <property type="entry name" value="Jagunal"/>
</dbReference>
<evidence type="ECO:0000256" key="5">
    <source>
        <dbReference type="ARBA" id="ARBA00022989"/>
    </source>
</evidence>
<reference evidence="10" key="1">
    <citation type="submission" date="2012-12" db="EMBL/GenBank/DDBJ databases">
        <authorList>
            <person name="Hellsten U."/>
            <person name="Grimwood J."/>
            <person name="Chapman J.A."/>
            <person name="Shapiro H."/>
            <person name="Aerts A."/>
            <person name="Otillar R.P."/>
            <person name="Terry A.Y."/>
            <person name="Boore J.L."/>
            <person name="Simakov O."/>
            <person name="Marletaz F."/>
            <person name="Cho S.-J."/>
            <person name="Edsinger-Gonzales E."/>
            <person name="Havlak P."/>
            <person name="Kuo D.-H."/>
            <person name="Larsson T."/>
            <person name="Lv J."/>
            <person name="Arendt D."/>
            <person name="Savage R."/>
            <person name="Osoegawa K."/>
            <person name="de Jong P."/>
            <person name="Lindberg D.R."/>
            <person name="Seaver E.C."/>
            <person name="Weisblat D.A."/>
            <person name="Putnam N.H."/>
            <person name="Grigoriev I.V."/>
            <person name="Rokhsar D.S."/>
        </authorList>
    </citation>
    <scope>NUCLEOTIDE SEQUENCE</scope>
    <source>
        <strain evidence="10">I ESC-2004</strain>
    </source>
</reference>
<protein>
    <recommendedName>
        <fullName evidence="11">Protein jagunal</fullName>
    </recommendedName>
</protein>